<feature type="non-terminal residue" evidence="1">
    <location>
        <position position="67"/>
    </location>
</feature>
<reference evidence="1" key="1">
    <citation type="submission" date="2020-05" db="EMBL/GenBank/DDBJ databases">
        <title>Phylogenomic resolution of chytrid fungi.</title>
        <authorList>
            <person name="Stajich J.E."/>
            <person name="Amses K."/>
            <person name="Simmons R."/>
            <person name="Seto K."/>
            <person name="Myers J."/>
            <person name="Bonds A."/>
            <person name="Quandt C.A."/>
            <person name="Barry K."/>
            <person name="Liu P."/>
            <person name="Grigoriev I."/>
            <person name="Longcore J.E."/>
            <person name="James T.Y."/>
        </authorList>
    </citation>
    <scope>NUCLEOTIDE SEQUENCE</scope>
    <source>
        <strain evidence="1">JEL0318</strain>
    </source>
</reference>
<dbReference type="AlphaFoldDB" id="A0AAD5S7G2"/>
<feature type="non-terminal residue" evidence="1">
    <location>
        <position position="1"/>
    </location>
</feature>
<gene>
    <name evidence="1" type="ORF">HK097_005642</name>
</gene>
<sequence length="67" mass="7665">ILLRTRYFEVIHPYDQTTYYGDNGDSLQSALGNIFKSKEQLQVKAQNGLSSIIKDMEDELENLLDAI</sequence>
<keyword evidence="2" id="KW-1185">Reference proteome</keyword>
<dbReference type="Proteomes" id="UP001212841">
    <property type="component" value="Unassembled WGS sequence"/>
</dbReference>
<name>A0AAD5S7G2_9FUNG</name>
<accession>A0AAD5S7G2</accession>
<proteinExistence type="predicted"/>
<evidence type="ECO:0000313" key="2">
    <source>
        <dbReference type="Proteomes" id="UP001212841"/>
    </source>
</evidence>
<dbReference type="EMBL" id="JADGJD010002641">
    <property type="protein sequence ID" value="KAJ3030307.1"/>
    <property type="molecule type" value="Genomic_DNA"/>
</dbReference>
<organism evidence="1 2">
    <name type="scientific">Rhizophlyctis rosea</name>
    <dbReference type="NCBI Taxonomy" id="64517"/>
    <lineage>
        <taxon>Eukaryota</taxon>
        <taxon>Fungi</taxon>
        <taxon>Fungi incertae sedis</taxon>
        <taxon>Chytridiomycota</taxon>
        <taxon>Chytridiomycota incertae sedis</taxon>
        <taxon>Chytridiomycetes</taxon>
        <taxon>Rhizophlyctidales</taxon>
        <taxon>Rhizophlyctidaceae</taxon>
        <taxon>Rhizophlyctis</taxon>
    </lineage>
</organism>
<protein>
    <submittedName>
        <fullName evidence="1">Uncharacterized protein</fullName>
    </submittedName>
</protein>
<evidence type="ECO:0000313" key="1">
    <source>
        <dbReference type="EMBL" id="KAJ3030307.1"/>
    </source>
</evidence>
<comment type="caution">
    <text evidence="1">The sequence shown here is derived from an EMBL/GenBank/DDBJ whole genome shotgun (WGS) entry which is preliminary data.</text>
</comment>